<proteinExistence type="predicted"/>
<evidence type="ECO:0000313" key="7">
    <source>
        <dbReference type="Proteomes" id="UP001601444"/>
    </source>
</evidence>
<evidence type="ECO:0000256" key="4">
    <source>
        <dbReference type="PROSITE-ProRule" id="PRU00335"/>
    </source>
</evidence>
<dbReference type="Proteomes" id="UP001601444">
    <property type="component" value="Unassembled WGS sequence"/>
</dbReference>
<keyword evidence="2 4" id="KW-0238">DNA-binding</keyword>
<organism evidence="6 7">
    <name type="scientific">Nocardia thailandica</name>
    <dbReference type="NCBI Taxonomy" id="257275"/>
    <lineage>
        <taxon>Bacteria</taxon>
        <taxon>Bacillati</taxon>
        <taxon>Actinomycetota</taxon>
        <taxon>Actinomycetes</taxon>
        <taxon>Mycobacteriales</taxon>
        <taxon>Nocardiaceae</taxon>
        <taxon>Nocardia</taxon>
    </lineage>
</organism>
<protein>
    <submittedName>
        <fullName evidence="6">TetR/AcrR family transcriptional regulator</fullName>
    </submittedName>
</protein>
<dbReference type="InterPro" id="IPR001647">
    <property type="entry name" value="HTH_TetR"/>
</dbReference>
<dbReference type="Pfam" id="PF00440">
    <property type="entry name" value="TetR_N"/>
    <property type="match status" value="1"/>
</dbReference>
<dbReference type="PANTHER" id="PTHR30055">
    <property type="entry name" value="HTH-TYPE TRANSCRIPTIONAL REGULATOR RUTR"/>
    <property type="match status" value="1"/>
</dbReference>
<evidence type="ECO:0000256" key="3">
    <source>
        <dbReference type="ARBA" id="ARBA00023163"/>
    </source>
</evidence>
<gene>
    <name evidence="6" type="ORF">ACFYTF_19750</name>
</gene>
<evidence type="ECO:0000313" key="6">
    <source>
        <dbReference type="EMBL" id="MFF0545069.1"/>
    </source>
</evidence>
<dbReference type="RefSeq" id="WP_043652359.1">
    <property type="nucleotide sequence ID" value="NZ_JBIAMX010000012.1"/>
</dbReference>
<dbReference type="PROSITE" id="PS50977">
    <property type="entry name" value="HTH_TETR_2"/>
    <property type="match status" value="1"/>
</dbReference>
<keyword evidence="3" id="KW-0804">Transcription</keyword>
<dbReference type="Gene3D" id="1.10.357.10">
    <property type="entry name" value="Tetracycline Repressor, domain 2"/>
    <property type="match status" value="1"/>
</dbReference>
<feature type="domain" description="HTH tetR-type" evidence="5">
    <location>
        <begin position="5"/>
        <end position="65"/>
    </location>
</feature>
<sequence>MRSPEPGRRALLDAGRALLGTENLGKVSVNAITAGAGMAKGSFYQHWPSREDYLLALHREFHDTLFARVRDAIDGLPPGAGRLRAGIEVYLDGCLGDPATKGLLVQARTDAGLGAEVASRNAAAAELAAADLAAIGWSDPAPVAVLLVAAVAETALLELDAGGVRPDLRAALLRLAER</sequence>
<evidence type="ECO:0000259" key="5">
    <source>
        <dbReference type="PROSITE" id="PS50977"/>
    </source>
</evidence>
<evidence type="ECO:0000256" key="2">
    <source>
        <dbReference type="ARBA" id="ARBA00023125"/>
    </source>
</evidence>
<dbReference type="InterPro" id="IPR009057">
    <property type="entry name" value="Homeodomain-like_sf"/>
</dbReference>
<reference evidence="6 7" key="1">
    <citation type="submission" date="2024-10" db="EMBL/GenBank/DDBJ databases">
        <title>The Natural Products Discovery Center: Release of the First 8490 Sequenced Strains for Exploring Actinobacteria Biosynthetic Diversity.</title>
        <authorList>
            <person name="Kalkreuter E."/>
            <person name="Kautsar S.A."/>
            <person name="Yang D."/>
            <person name="Bader C.D."/>
            <person name="Teijaro C.N."/>
            <person name="Fluegel L."/>
            <person name="Davis C.M."/>
            <person name="Simpson J.R."/>
            <person name="Lauterbach L."/>
            <person name="Steele A.D."/>
            <person name="Gui C."/>
            <person name="Meng S."/>
            <person name="Li G."/>
            <person name="Viehrig K."/>
            <person name="Ye F."/>
            <person name="Su P."/>
            <person name="Kiefer A.F."/>
            <person name="Nichols A."/>
            <person name="Cepeda A.J."/>
            <person name="Yan W."/>
            <person name="Fan B."/>
            <person name="Jiang Y."/>
            <person name="Adhikari A."/>
            <person name="Zheng C.-J."/>
            <person name="Schuster L."/>
            <person name="Cowan T.M."/>
            <person name="Smanski M.J."/>
            <person name="Chevrette M.G."/>
            <person name="De Carvalho L.P.S."/>
            <person name="Shen B."/>
        </authorList>
    </citation>
    <scope>NUCLEOTIDE SEQUENCE [LARGE SCALE GENOMIC DNA]</scope>
    <source>
        <strain evidence="6 7">NPDC004045</strain>
    </source>
</reference>
<keyword evidence="7" id="KW-1185">Reference proteome</keyword>
<accession>A0ABW6PRS9</accession>
<dbReference type="EMBL" id="JBIAMX010000012">
    <property type="protein sequence ID" value="MFF0545069.1"/>
    <property type="molecule type" value="Genomic_DNA"/>
</dbReference>
<keyword evidence="1" id="KW-0805">Transcription regulation</keyword>
<evidence type="ECO:0000256" key="1">
    <source>
        <dbReference type="ARBA" id="ARBA00023015"/>
    </source>
</evidence>
<feature type="DNA-binding region" description="H-T-H motif" evidence="4">
    <location>
        <begin position="28"/>
        <end position="47"/>
    </location>
</feature>
<name>A0ABW6PRS9_9NOCA</name>
<dbReference type="SUPFAM" id="SSF46689">
    <property type="entry name" value="Homeodomain-like"/>
    <property type="match status" value="1"/>
</dbReference>
<dbReference type="PANTHER" id="PTHR30055:SF234">
    <property type="entry name" value="HTH-TYPE TRANSCRIPTIONAL REGULATOR BETI"/>
    <property type="match status" value="1"/>
</dbReference>
<dbReference type="InterPro" id="IPR050109">
    <property type="entry name" value="HTH-type_TetR-like_transc_reg"/>
</dbReference>
<comment type="caution">
    <text evidence="6">The sequence shown here is derived from an EMBL/GenBank/DDBJ whole genome shotgun (WGS) entry which is preliminary data.</text>
</comment>